<evidence type="ECO:0000313" key="2">
    <source>
        <dbReference type="Proteomes" id="UP001465153"/>
    </source>
</evidence>
<proteinExistence type="predicted"/>
<gene>
    <name evidence="1" type="ORF">NBRC116591_32190</name>
</gene>
<protein>
    <submittedName>
        <fullName evidence="1">Uncharacterized protein</fullName>
    </submittedName>
</protein>
<accession>A0ABQ0ACM7</accession>
<dbReference type="EMBL" id="BAABWN010000011">
    <property type="protein sequence ID" value="GAA6169408.1"/>
    <property type="molecule type" value="Genomic_DNA"/>
</dbReference>
<evidence type="ECO:0000313" key="1">
    <source>
        <dbReference type="EMBL" id="GAA6169408.1"/>
    </source>
</evidence>
<keyword evidence="2" id="KW-1185">Reference proteome</keyword>
<dbReference type="Proteomes" id="UP001465153">
    <property type="component" value="Unassembled WGS sequence"/>
</dbReference>
<comment type="caution">
    <text evidence="1">The sequence shown here is derived from an EMBL/GenBank/DDBJ whole genome shotgun (WGS) entry which is preliminary data.</text>
</comment>
<reference evidence="1 2" key="1">
    <citation type="submission" date="2024-04" db="EMBL/GenBank/DDBJ databases">
        <title>Draft genome sequence of Sessilibacter corallicola NBRC 116591.</title>
        <authorList>
            <person name="Miyakawa T."/>
            <person name="Kusuya Y."/>
            <person name="Miura T."/>
        </authorList>
    </citation>
    <scope>NUCLEOTIDE SEQUENCE [LARGE SCALE GENOMIC DNA]</scope>
    <source>
        <strain evidence="1 2">KU-00831-HH</strain>
    </source>
</reference>
<sequence>MFPNADFLASCDLSGLVTYFDESTDSVEYSPCSFLQDKAISEKRNPESKISKVYRFIVSFNASIWGVYMHGYT</sequence>
<name>A0ABQ0ACM7_9GAMM</name>
<organism evidence="1 2">
    <name type="scientific">Sessilibacter corallicola</name>
    <dbReference type="NCBI Taxonomy" id="2904075"/>
    <lineage>
        <taxon>Bacteria</taxon>
        <taxon>Pseudomonadati</taxon>
        <taxon>Pseudomonadota</taxon>
        <taxon>Gammaproteobacteria</taxon>
        <taxon>Cellvibrionales</taxon>
        <taxon>Cellvibrionaceae</taxon>
        <taxon>Sessilibacter</taxon>
    </lineage>
</organism>